<comment type="catalytic activity">
    <reaction evidence="1">
        <text>D-mannitol(out) + N(pros)-phospho-L-histidyl-[protein] = D-mannitol 1-phosphate(in) + L-histidyl-[protein]</text>
        <dbReference type="Rhea" id="RHEA:33363"/>
        <dbReference type="Rhea" id="RHEA-COMP:9745"/>
        <dbReference type="Rhea" id="RHEA-COMP:9746"/>
        <dbReference type="ChEBI" id="CHEBI:16899"/>
        <dbReference type="ChEBI" id="CHEBI:29979"/>
        <dbReference type="ChEBI" id="CHEBI:61381"/>
        <dbReference type="ChEBI" id="CHEBI:64837"/>
        <dbReference type="EC" id="2.7.1.197"/>
    </reaction>
</comment>
<dbReference type="InterPro" id="IPR050893">
    <property type="entry name" value="Sugar_PTS"/>
</dbReference>
<dbReference type="InterPro" id="IPR013011">
    <property type="entry name" value="PTS_EIIB_2"/>
</dbReference>
<keyword evidence="6" id="KW-0813">Transport</keyword>
<comment type="function">
    <text evidence="2">The phosphoenolpyruvate-dependent sugar phosphotransferase system (sugar PTS), a major carbohydrate active transport system, catalyzes the phosphorylation of incoming sugar substrates concomitantly with their translocation across the cell membrane. The enzyme II CmtAB PTS system is involved in D-mannitol transport.</text>
</comment>
<sequence length="557" mass="58042">MTTASAPTSGMNKARIGVQRFGTFLSGMIMPNIAAFIAWGFITMLFIAVGWLGWWEPVAPLLGGFGNADVINWPGAMTAIALDEDGNPFNQFVGLVGPMITYLLPLLIANTGGRMVYGERGGVVATIATMGVIVGTNIPMFLGAMIMGPFAALVTKWMDKIWDGKIRPGFEMLVNNFSAGILGMLLAILGFFVFGPAILWVSDVLGLAVGFLVTAGLLPLVSIIVEPAKVLFLNNAINHGVFTPLGIEQATETGKSILFLIEANPGPGLGLLLGFTFFGIGAAKASAPGAIIIQFFGGIHEIYFPYALSKPMTILALIAGGATGVTTNMLLNGGLAFPAAPGSIIAVTAAASSPAAGGFGNLLVVYLSVLLAATVTFLLTAVILRASRKRDLLAEADAFGAAISQTEANKGKSSAAMDALRASDARDRTAVRDAEEALDKLETEAETGGLADGGVLTTKTVRNIVFACDAGMGSSAMGASVLRNKMKKAGIEDVTVVNKAIANLDASADLVITQNQLTDRARQQTPNAVHVSVDNFMNSPKYDEVVDLVRAQHEDGA</sequence>
<keyword evidence="9" id="KW-0762">Sugar transport</keyword>
<dbReference type="Proteomes" id="UP001429745">
    <property type="component" value="Unassembled WGS sequence"/>
</dbReference>
<dbReference type="RefSeq" id="WP_168912439.1">
    <property type="nucleotide sequence ID" value="NZ_JABACI010000002.1"/>
</dbReference>
<feature type="transmembrane region" description="Helical" evidence="16">
    <location>
        <begin position="269"/>
        <end position="296"/>
    </location>
</feature>
<dbReference type="Pfam" id="PF02378">
    <property type="entry name" value="PTS_EIIC"/>
    <property type="match status" value="1"/>
</dbReference>
<dbReference type="EC" id="2.7.1.197" evidence="4"/>
<evidence type="ECO:0000256" key="3">
    <source>
        <dbReference type="ARBA" id="ARBA00004651"/>
    </source>
</evidence>
<evidence type="ECO:0000256" key="12">
    <source>
        <dbReference type="ARBA" id="ARBA00022692"/>
    </source>
</evidence>
<keyword evidence="14 16" id="KW-0472">Membrane</keyword>
<feature type="transmembrane region" description="Helical" evidence="16">
    <location>
        <begin position="179"/>
        <end position="199"/>
    </location>
</feature>
<dbReference type="PROSITE" id="PS51099">
    <property type="entry name" value="PTS_EIIB_TYPE_2"/>
    <property type="match status" value="1"/>
</dbReference>
<name>A0ABX1KBT0_9MICO</name>
<evidence type="ECO:0000256" key="13">
    <source>
        <dbReference type="ARBA" id="ARBA00022989"/>
    </source>
</evidence>
<dbReference type="InterPro" id="IPR036095">
    <property type="entry name" value="PTS_EIIB-like_sf"/>
</dbReference>
<evidence type="ECO:0000313" key="19">
    <source>
        <dbReference type="EMBL" id="NLP83962.1"/>
    </source>
</evidence>
<feature type="transmembrane region" description="Helical" evidence="16">
    <location>
        <begin position="21"/>
        <end position="54"/>
    </location>
</feature>
<dbReference type="Pfam" id="PF02302">
    <property type="entry name" value="PTS_IIB"/>
    <property type="match status" value="1"/>
</dbReference>
<feature type="transmembrane region" description="Helical" evidence="16">
    <location>
        <begin position="92"/>
        <end position="109"/>
    </location>
</feature>
<dbReference type="PANTHER" id="PTHR30181">
    <property type="entry name" value="MANNITOL PERMEASE IIC COMPONENT"/>
    <property type="match status" value="1"/>
</dbReference>
<keyword evidence="11" id="KW-0598">Phosphotransferase system</keyword>
<keyword evidence="12 16" id="KW-0812">Transmembrane</keyword>
<evidence type="ECO:0000256" key="2">
    <source>
        <dbReference type="ARBA" id="ARBA00002434"/>
    </source>
</evidence>
<feature type="domain" description="PTS EIIC type-2" evidence="18">
    <location>
        <begin position="21"/>
        <end position="391"/>
    </location>
</feature>
<keyword evidence="8" id="KW-0597">Phosphoprotein</keyword>
<dbReference type="PROSITE" id="PS51104">
    <property type="entry name" value="PTS_EIIC_TYPE_2"/>
    <property type="match status" value="1"/>
</dbReference>
<dbReference type="Gene3D" id="3.40.50.2300">
    <property type="match status" value="1"/>
</dbReference>
<organism evidence="19 20">
    <name type="scientific">Microbacterium salsuginis</name>
    <dbReference type="NCBI Taxonomy" id="2722803"/>
    <lineage>
        <taxon>Bacteria</taxon>
        <taxon>Bacillati</taxon>
        <taxon>Actinomycetota</taxon>
        <taxon>Actinomycetes</taxon>
        <taxon>Micrococcales</taxon>
        <taxon>Microbacteriaceae</taxon>
        <taxon>Microbacterium</taxon>
    </lineage>
</organism>
<evidence type="ECO:0000256" key="15">
    <source>
        <dbReference type="ARBA" id="ARBA00033349"/>
    </source>
</evidence>
<keyword evidence="7" id="KW-1003">Cell membrane</keyword>
<reference evidence="19 20" key="1">
    <citation type="submission" date="2020-04" db="EMBL/GenBank/DDBJ databases">
        <title>CFH 90308 Microbacterium sp.</title>
        <authorList>
            <person name="Nie G."/>
            <person name="Ming H."/>
            <person name="Xia T."/>
        </authorList>
    </citation>
    <scope>NUCLEOTIDE SEQUENCE [LARGE SCALE GENOMIC DNA]</scope>
    <source>
        <strain evidence="19 20">CFH 90308</strain>
    </source>
</reference>
<gene>
    <name evidence="19" type="ORF">HF576_08885</name>
</gene>
<dbReference type="InterPro" id="IPR003501">
    <property type="entry name" value="PTS_EIIB_2/3"/>
</dbReference>
<keyword evidence="10" id="KW-0808">Transferase</keyword>
<dbReference type="InterPro" id="IPR013014">
    <property type="entry name" value="PTS_EIIC_2"/>
</dbReference>
<feature type="transmembrane region" description="Helical" evidence="16">
    <location>
        <begin position="205"/>
        <end position="225"/>
    </location>
</feature>
<evidence type="ECO:0000259" key="17">
    <source>
        <dbReference type="PROSITE" id="PS51099"/>
    </source>
</evidence>
<dbReference type="InterPro" id="IPR003352">
    <property type="entry name" value="PTS_EIIC"/>
</dbReference>
<comment type="caution">
    <text evidence="19">The sequence shown here is derived from an EMBL/GenBank/DDBJ whole genome shotgun (WGS) entry which is preliminary data.</text>
</comment>
<evidence type="ECO:0000259" key="18">
    <source>
        <dbReference type="PROSITE" id="PS51104"/>
    </source>
</evidence>
<dbReference type="InterPro" id="IPR029503">
    <property type="entry name" value="PTS_EIIB_mannitol"/>
</dbReference>
<evidence type="ECO:0000256" key="8">
    <source>
        <dbReference type="ARBA" id="ARBA00022553"/>
    </source>
</evidence>
<dbReference type="PANTHER" id="PTHR30181:SF2">
    <property type="entry name" value="PTS SYSTEM MANNITOL-SPECIFIC EIICBA COMPONENT"/>
    <property type="match status" value="1"/>
</dbReference>
<feature type="transmembrane region" description="Helical" evidence="16">
    <location>
        <begin position="140"/>
        <end position="158"/>
    </location>
</feature>
<dbReference type="SUPFAM" id="SSF52794">
    <property type="entry name" value="PTS system IIB component-like"/>
    <property type="match status" value="1"/>
</dbReference>
<evidence type="ECO:0000256" key="9">
    <source>
        <dbReference type="ARBA" id="ARBA00022597"/>
    </source>
</evidence>
<dbReference type="EMBL" id="JABACI010000002">
    <property type="protein sequence ID" value="NLP83962.1"/>
    <property type="molecule type" value="Genomic_DNA"/>
</dbReference>
<comment type="subcellular location">
    <subcellularLocation>
        <location evidence="3">Cell membrane</location>
        <topology evidence="3">Multi-pass membrane protein</topology>
    </subcellularLocation>
</comment>
<evidence type="ECO:0000256" key="10">
    <source>
        <dbReference type="ARBA" id="ARBA00022679"/>
    </source>
</evidence>
<evidence type="ECO:0000256" key="4">
    <source>
        <dbReference type="ARBA" id="ARBA00011909"/>
    </source>
</evidence>
<evidence type="ECO:0000256" key="5">
    <source>
        <dbReference type="ARBA" id="ARBA00021825"/>
    </source>
</evidence>
<dbReference type="CDD" id="cd05567">
    <property type="entry name" value="PTS_IIB_mannitol"/>
    <property type="match status" value="1"/>
</dbReference>
<evidence type="ECO:0000256" key="11">
    <source>
        <dbReference type="ARBA" id="ARBA00022683"/>
    </source>
</evidence>
<evidence type="ECO:0000256" key="6">
    <source>
        <dbReference type="ARBA" id="ARBA00022448"/>
    </source>
</evidence>
<feature type="transmembrane region" description="Helical" evidence="16">
    <location>
        <begin position="363"/>
        <end position="384"/>
    </location>
</feature>
<evidence type="ECO:0000256" key="16">
    <source>
        <dbReference type="SAM" id="Phobius"/>
    </source>
</evidence>
<accession>A0ABX1KBT0</accession>
<evidence type="ECO:0000256" key="1">
    <source>
        <dbReference type="ARBA" id="ARBA00001655"/>
    </source>
</evidence>
<feature type="domain" description="PTS EIIB type-2" evidence="17">
    <location>
        <begin position="462"/>
        <end position="557"/>
    </location>
</feature>
<proteinExistence type="predicted"/>
<keyword evidence="20" id="KW-1185">Reference proteome</keyword>
<evidence type="ECO:0000256" key="7">
    <source>
        <dbReference type="ARBA" id="ARBA00022475"/>
    </source>
</evidence>
<keyword evidence="13 16" id="KW-1133">Transmembrane helix</keyword>
<protein>
    <recommendedName>
        <fullName evidence="5">PTS system mannitol-specific EIICB component</fullName>
        <ecNumber evidence="4">2.7.1.197</ecNumber>
    </recommendedName>
    <alternativeName>
        <fullName evidence="15">EIICB-Mtl</fullName>
    </alternativeName>
</protein>
<evidence type="ECO:0000313" key="20">
    <source>
        <dbReference type="Proteomes" id="UP001429745"/>
    </source>
</evidence>
<evidence type="ECO:0000256" key="14">
    <source>
        <dbReference type="ARBA" id="ARBA00023136"/>
    </source>
</evidence>